<sequence>MNEENYILFDQYLQEELSNSEKINFEKELTDNPELAAAFAAFKEANEQLEVKFGFETERNAFIDNLKAISKEQLPAPKAKVVQFKPWMYMAAASVALLFGIFVFNSNSNPSFDDYNQYENAYFTERGDAVANVKLAETAFNDKKYQEAIPLLEALLKDNKTAELQYYYGVALLETNKTKEAEAVFNELQSGNSIYKNKAIWSLALAKLKQKEYKACKEILLTIPADYENYDQVQKLLKDLD</sequence>
<proteinExistence type="predicted"/>
<gene>
    <name evidence="1" type="ORF">H8R25_06250</name>
</gene>
<protein>
    <submittedName>
        <fullName evidence="1">Tetratricopeptide repeat protein</fullName>
    </submittedName>
</protein>
<dbReference type="Pfam" id="PF13432">
    <property type="entry name" value="TPR_16"/>
    <property type="match status" value="1"/>
</dbReference>
<organism evidence="1 2">
    <name type="scientific">Flavobacterium muglaense</name>
    <dbReference type="NCBI Taxonomy" id="2764716"/>
    <lineage>
        <taxon>Bacteria</taxon>
        <taxon>Pseudomonadati</taxon>
        <taxon>Bacteroidota</taxon>
        <taxon>Flavobacteriia</taxon>
        <taxon>Flavobacteriales</taxon>
        <taxon>Flavobacteriaceae</taxon>
        <taxon>Flavobacterium</taxon>
    </lineage>
</organism>
<dbReference type="Gene3D" id="1.25.40.10">
    <property type="entry name" value="Tetratricopeptide repeat domain"/>
    <property type="match status" value="1"/>
</dbReference>
<keyword evidence="2" id="KW-1185">Reference proteome</keyword>
<accession>A0A923SFS8</accession>
<dbReference type="EMBL" id="JACRUL010000010">
    <property type="protein sequence ID" value="MBC5844034.1"/>
    <property type="molecule type" value="Genomic_DNA"/>
</dbReference>
<name>A0A923SFS8_9FLAO</name>
<comment type="caution">
    <text evidence="1">The sequence shown here is derived from an EMBL/GenBank/DDBJ whole genome shotgun (WGS) entry which is preliminary data.</text>
</comment>
<dbReference type="InterPro" id="IPR011990">
    <property type="entry name" value="TPR-like_helical_dom_sf"/>
</dbReference>
<evidence type="ECO:0000313" key="2">
    <source>
        <dbReference type="Proteomes" id="UP000641454"/>
    </source>
</evidence>
<dbReference type="AlphaFoldDB" id="A0A923SFS8"/>
<evidence type="ECO:0000313" key="1">
    <source>
        <dbReference type="EMBL" id="MBC5844034.1"/>
    </source>
</evidence>
<reference evidence="1 2" key="1">
    <citation type="submission" date="2020-08" db="EMBL/GenBank/DDBJ databases">
        <title>Description of novel Flavobacterium F-392 isolate.</title>
        <authorList>
            <person name="Saticioglu I.B."/>
            <person name="Duman M."/>
            <person name="Altun S."/>
        </authorList>
    </citation>
    <scope>NUCLEOTIDE SEQUENCE [LARGE SCALE GENOMIC DNA]</scope>
    <source>
        <strain evidence="1 2">F-392</strain>
    </source>
</reference>
<dbReference type="Proteomes" id="UP000641454">
    <property type="component" value="Unassembled WGS sequence"/>
</dbReference>
<dbReference type="RefSeq" id="WP_187017705.1">
    <property type="nucleotide sequence ID" value="NZ_JACRUK010000010.1"/>
</dbReference>
<dbReference type="SUPFAM" id="SSF48452">
    <property type="entry name" value="TPR-like"/>
    <property type="match status" value="1"/>
</dbReference>